<dbReference type="InterPro" id="IPR036277">
    <property type="entry name" value="SMC_hinge_sf"/>
</dbReference>
<dbReference type="GO" id="GO:0005694">
    <property type="term" value="C:chromosome"/>
    <property type="evidence" value="ECO:0007669"/>
    <property type="project" value="InterPro"/>
</dbReference>
<evidence type="ECO:0000313" key="3">
    <source>
        <dbReference type="Proteomes" id="UP001370490"/>
    </source>
</evidence>
<dbReference type="EMBL" id="JBAMMX010000007">
    <property type="protein sequence ID" value="KAK6936311.1"/>
    <property type="molecule type" value="Genomic_DNA"/>
</dbReference>
<comment type="caution">
    <text evidence="2">The sequence shown here is derived from an EMBL/GenBank/DDBJ whole genome shotgun (WGS) entry which is preliminary data.</text>
</comment>
<dbReference type="AlphaFoldDB" id="A0AAN8VV25"/>
<dbReference type="InterPro" id="IPR010935">
    <property type="entry name" value="SMC_hinge"/>
</dbReference>
<evidence type="ECO:0000259" key="1">
    <source>
        <dbReference type="Pfam" id="PF06470"/>
    </source>
</evidence>
<evidence type="ECO:0000313" key="2">
    <source>
        <dbReference type="EMBL" id="KAK6936311.1"/>
    </source>
</evidence>
<protein>
    <submittedName>
        <fullName evidence="2">SMCs flexible hinge</fullName>
    </submittedName>
</protein>
<dbReference type="GO" id="GO:0005524">
    <property type="term" value="F:ATP binding"/>
    <property type="evidence" value="ECO:0007669"/>
    <property type="project" value="InterPro"/>
</dbReference>
<sequence>MSSSRATDSMVGKQNAEVALSLVGYDDELKSAMEHVFGSTFICRTRNDAEKSERGFELD</sequence>
<dbReference type="Proteomes" id="UP001370490">
    <property type="component" value="Unassembled WGS sequence"/>
</dbReference>
<feature type="domain" description="SMC hinge" evidence="1">
    <location>
        <begin position="4"/>
        <end position="51"/>
    </location>
</feature>
<gene>
    <name evidence="2" type="ORF">RJ641_033341</name>
</gene>
<proteinExistence type="predicted"/>
<dbReference type="Gene3D" id="3.30.70.1620">
    <property type="match status" value="1"/>
</dbReference>
<dbReference type="GO" id="GO:0051276">
    <property type="term" value="P:chromosome organization"/>
    <property type="evidence" value="ECO:0007669"/>
    <property type="project" value="InterPro"/>
</dbReference>
<dbReference type="Pfam" id="PF06470">
    <property type="entry name" value="SMC_hinge"/>
    <property type="match status" value="1"/>
</dbReference>
<name>A0AAN8VV25_9MAGN</name>
<organism evidence="2 3">
    <name type="scientific">Dillenia turbinata</name>
    <dbReference type="NCBI Taxonomy" id="194707"/>
    <lineage>
        <taxon>Eukaryota</taxon>
        <taxon>Viridiplantae</taxon>
        <taxon>Streptophyta</taxon>
        <taxon>Embryophyta</taxon>
        <taxon>Tracheophyta</taxon>
        <taxon>Spermatophyta</taxon>
        <taxon>Magnoliopsida</taxon>
        <taxon>eudicotyledons</taxon>
        <taxon>Gunneridae</taxon>
        <taxon>Pentapetalae</taxon>
        <taxon>Dilleniales</taxon>
        <taxon>Dilleniaceae</taxon>
        <taxon>Dillenia</taxon>
    </lineage>
</organism>
<keyword evidence="3" id="KW-1185">Reference proteome</keyword>
<reference evidence="2 3" key="1">
    <citation type="submission" date="2023-12" db="EMBL/GenBank/DDBJ databases">
        <title>A high-quality genome assembly for Dillenia turbinata (Dilleniales).</title>
        <authorList>
            <person name="Chanderbali A."/>
        </authorList>
    </citation>
    <scope>NUCLEOTIDE SEQUENCE [LARGE SCALE GENOMIC DNA]</scope>
    <source>
        <strain evidence="2">LSX21</strain>
        <tissue evidence="2">Leaf</tissue>
    </source>
</reference>
<accession>A0AAN8VV25</accession>
<dbReference type="SUPFAM" id="SSF75553">
    <property type="entry name" value="Smc hinge domain"/>
    <property type="match status" value="1"/>
</dbReference>